<feature type="compositionally biased region" description="Basic and acidic residues" evidence="10">
    <location>
        <begin position="295"/>
        <end position="316"/>
    </location>
</feature>
<evidence type="ECO:0000259" key="11">
    <source>
        <dbReference type="PROSITE" id="PS50089"/>
    </source>
</evidence>
<evidence type="ECO:0000256" key="2">
    <source>
        <dbReference type="ARBA" id="ARBA00012483"/>
    </source>
</evidence>
<keyword evidence="13" id="KW-1185">Reference proteome</keyword>
<evidence type="ECO:0000313" key="13">
    <source>
        <dbReference type="Proteomes" id="UP000198323"/>
    </source>
</evidence>
<dbReference type="GO" id="GO:0061630">
    <property type="term" value="F:ubiquitin protein ligase activity"/>
    <property type="evidence" value="ECO:0007669"/>
    <property type="project" value="UniProtKB-EC"/>
</dbReference>
<dbReference type="GO" id="GO:0006513">
    <property type="term" value="P:protein monoubiquitination"/>
    <property type="evidence" value="ECO:0007669"/>
    <property type="project" value="TreeGrafter"/>
</dbReference>
<evidence type="ECO:0000256" key="10">
    <source>
        <dbReference type="SAM" id="MobiDB-lite"/>
    </source>
</evidence>
<proteinExistence type="predicted"/>
<accession>A0A226MUV9</accession>
<feature type="region of interest" description="Disordered" evidence="10">
    <location>
        <begin position="287"/>
        <end position="367"/>
    </location>
</feature>
<reference evidence="12 13" key="1">
    <citation type="submission" date="2016-07" db="EMBL/GenBank/DDBJ databases">
        <title>Disparate Historic Effective Population Sizes Predicted by Modern Levels of Genome Diversity for the Scaled Quail (Callipepla squamata) and the Northern Bobwhite (Colinus virginianus): Inferences from First and Second Generation Draft Genome Assemblies for Sympatric New World Quail.</title>
        <authorList>
            <person name="Oldeschulte D.L."/>
            <person name="Halley Y.A."/>
            <person name="Bhattarai E.K."/>
            <person name="Brashear W.A."/>
            <person name="Hill J."/>
            <person name="Metz R.P."/>
            <person name="Johnson C.D."/>
            <person name="Rollins D."/>
            <person name="Peterson M.J."/>
            <person name="Bickhart D.M."/>
            <person name="Decker J.E."/>
            <person name="Seabury C.M."/>
        </authorList>
    </citation>
    <scope>NUCLEOTIDE SEQUENCE [LARGE SCALE GENOMIC DNA]</scope>
    <source>
        <strain evidence="12 13">Texas</strain>
        <tissue evidence="12">Leg muscle</tissue>
    </source>
</reference>
<protein>
    <recommendedName>
        <fullName evidence="2">RING-type E3 ubiquitin transferase</fullName>
        <ecNumber evidence="2">2.3.2.27</ecNumber>
    </recommendedName>
</protein>
<dbReference type="PROSITE" id="PS00518">
    <property type="entry name" value="ZF_RING_1"/>
    <property type="match status" value="1"/>
</dbReference>
<dbReference type="PANTHER" id="PTHR46077">
    <property type="entry name" value="E3 UBIQUITIN-PROTEIN LIGASE TOPORS"/>
    <property type="match status" value="1"/>
</dbReference>
<dbReference type="GO" id="GO:0000209">
    <property type="term" value="P:protein polyubiquitination"/>
    <property type="evidence" value="ECO:0007669"/>
    <property type="project" value="TreeGrafter"/>
</dbReference>
<dbReference type="STRING" id="9009.A0A226MUV9"/>
<evidence type="ECO:0000256" key="1">
    <source>
        <dbReference type="ARBA" id="ARBA00000900"/>
    </source>
</evidence>
<dbReference type="PROSITE" id="PS50089">
    <property type="entry name" value="ZF_RING_2"/>
    <property type="match status" value="1"/>
</dbReference>
<feature type="compositionally biased region" description="Basic and acidic residues" evidence="10">
    <location>
        <begin position="337"/>
        <end position="351"/>
    </location>
</feature>
<dbReference type="InterPro" id="IPR017907">
    <property type="entry name" value="Znf_RING_CS"/>
</dbReference>
<evidence type="ECO:0000256" key="8">
    <source>
        <dbReference type="ARBA" id="ARBA00023163"/>
    </source>
</evidence>
<dbReference type="EC" id="2.3.2.27" evidence="2"/>
<feature type="domain" description="RING-type" evidence="11">
    <location>
        <begin position="9"/>
        <end position="48"/>
    </location>
</feature>
<dbReference type="GO" id="GO:0008270">
    <property type="term" value="F:zinc ion binding"/>
    <property type="evidence" value="ECO:0007669"/>
    <property type="project" value="UniProtKB-KW"/>
</dbReference>
<keyword evidence="5 9" id="KW-0863">Zinc-finger</keyword>
<keyword evidence="6" id="KW-0862">Zinc</keyword>
<keyword evidence="7" id="KW-0805">Transcription regulation</keyword>
<keyword evidence="3" id="KW-0808">Transferase</keyword>
<dbReference type="Gene3D" id="3.30.40.10">
    <property type="entry name" value="Zinc/RING finger domain, C3HC4 (zinc finger)"/>
    <property type="match status" value="1"/>
</dbReference>
<dbReference type="EMBL" id="MCFN01000417">
    <property type="protein sequence ID" value="OXB59113.1"/>
    <property type="molecule type" value="Genomic_DNA"/>
</dbReference>
<dbReference type="InterPro" id="IPR013083">
    <property type="entry name" value="Znf_RING/FYVE/PHD"/>
</dbReference>
<keyword evidence="4" id="KW-0479">Metal-binding</keyword>
<evidence type="ECO:0000256" key="5">
    <source>
        <dbReference type="ARBA" id="ARBA00022771"/>
    </source>
</evidence>
<evidence type="ECO:0000256" key="7">
    <source>
        <dbReference type="ARBA" id="ARBA00023015"/>
    </source>
</evidence>
<comment type="caution">
    <text evidence="12">The sequence shown here is derived from an EMBL/GenBank/DDBJ whole genome shotgun (WGS) entry which is preliminary data.</text>
</comment>
<dbReference type="AlphaFoldDB" id="A0A226MUV9"/>
<comment type="catalytic activity">
    <reaction evidence="1">
        <text>S-ubiquitinyl-[E2 ubiquitin-conjugating enzyme]-L-cysteine + [acceptor protein]-L-lysine = [E2 ubiquitin-conjugating enzyme]-L-cysteine + N(6)-ubiquitinyl-[acceptor protein]-L-lysine.</text>
        <dbReference type="EC" id="2.3.2.27"/>
    </reaction>
</comment>
<keyword evidence="8" id="KW-0804">Transcription</keyword>
<dbReference type="SUPFAM" id="SSF57850">
    <property type="entry name" value="RING/U-box"/>
    <property type="match status" value="1"/>
</dbReference>
<evidence type="ECO:0000256" key="4">
    <source>
        <dbReference type="ARBA" id="ARBA00022723"/>
    </source>
</evidence>
<dbReference type="SMART" id="SM00184">
    <property type="entry name" value="RING"/>
    <property type="match status" value="1"/>
</dbReference>
<organism evidence="12 13">
    <name type="scientific">Callipepla squamata</name>
    <name type="common">Scaled quail</name>
    <dbReference type="NCBI Taxonomy" id="9009"/>
    <lineage>
        <taxon>Eukaryota</taxon>
        <taxon>Metazoa</taxon>
        <taxon>Chordata</taxon>
        <taxon>Craniata</taxon>
        <taxon>Vertebrata</taxon>
        <taxon>Euteleostomi</taxon>
        <taxon>Archelosauria</taxon>
        <taxon>Archosauria</taxon>
        <taxon>Dinosauria</taxon>
        <taxon>Saurischia</taxon>
        <taxon>Theropoda</taxon>
        <taxon>Coelurosauria</taxon>
        <taxon>Aves</taxon>
        <taxon>Neognathae</taxon>
        <taxon>Galloanserae</taxon>
        <taxon>Galliformes</taxon>
        <taxon>Odontophoridae</taxon>
        <taxon>Callipepla</taxon>
    </lineage>
</organism>
<name>A0A226MUV9_CALSU</name>
<evidence type="ECO:0000313" key="12">
    <source>
        <dbReference type="EMBL" id="OXB59113.1"/>
    </source>
</evidence>
<dbReference type="Pfam" id="PF13923">
    <property type="entry name" value="zf-C3HC4_2"/>
    <property type="match status" value="1"/>
</dbReference>
<gene>
    <name evidence="12" type="ORF">ASZ78_006354</name>
</gene>
<evidence type="ECO:0000256" key="9">
    <source>
        <dbReference type="PROSITE-ProRule" id="PRU00175"/>
    </source>
</evidence>
<dbReference type="PANTHER" id="PTHR46077:SF1">
    <property type="entry name" value="TOP1 BINDING ARGININE_SERINE RICH PROTEIN, E3 UBIQUITIN LIGASE"/>
    <property type="match status" value="1"/>
</dbReference>
<evidence type="ECO:0000256" key="6">
    <source>
        <dbReference type="ARBA" id="ARBA00022833"/>
    </source>
</evidence>
<dbReference type="OrthoDB" id="21204at2759"/>
<feature type="compositionally biased region" description="Acidic residues" evidence="10">
    <location>
        <begin position="106"/>
        <end position="130"/>
    </location>
</feature>
<feature type="region of interest" description="Disordered" evidence="10">
    <location>
        <begin position="235"/>
        <end position="269"/>
    </location>
</feature>
<dbReference type="InterPro" id="IPR001841">
    <property type="entry name" value="Znf_RING"/>
</dbReference>
<evidence type="ECO:0000256" key="3">
    <source>
        <dbReference type="ARBA" id="ARBA00022679"/>
    </source>
</evidence>
<feature type="region of interest" description="Disordered" evidence="10">
    <location>
        <begin position="88"/>
        <end position="133"/>
    </location>
</feature>
<dbReference type="Proteomes" id="UP000198323">
    <property type="component" value="Unassembled WGS sequence"/>
</dbReference>
<sequence>MESEQERMCPICRDECKDLAYVVPCRHEFCLDCILQWGKQMESCPICRRDMEAVKVAEWEDDENLNFIICPPATPVPACFQEARAPSFSSPSPSLSPSPSPSLWSAEEEEAEEAAEAEEEEAEEAAEAEEERTVGGILPEVWAELFRQHQQILDPVVPWIRQELQDIFDTQWWTAMAVEISILITLCNVGLNAEELMEQLWPVLEDETETFIEELIYNIVRLCGEEAHRLLSLQGTPVSGGQEEGPTDRGQEDSSVAAPGPVATPEPNVTSGLSVVIAHPNFEEQTSTAVVDIPVDPRHGPDAHMAREAEEPHEDMQQAIAAGPSARDSSPSAPGHSSERARSPPKRKADCYQDPQLPCKRLPPQLE</sequence>